<dbReference type="Pfam" id="PF00704">
    <property type="entry name" value="Glyco_hydro_18"/>
    <property type="match status" value="3"/>
</dbReference>
<proteinExistence type="predicted"/>
<evidence type="ECO:0000313" key="2">
    <source>
        <dbReference type="EMBL" id="UMM18395.1"/>
    </source>
</evidence>
<feature type="domain" description="GH18" evidence="1">
    <location>
        <begin position="1"/>
        <end position="121"/>
    </location>
</feature>
<sequence length="443" mass="51399">MLITNISTFIEKTGSDGIDIFWKWPKESEKVAFSSFFKELRNEMKLQQKQYLISVIVPPVDIEYWETGFDFNEILKYVDFMNVHSMDYYDTLDPAPKKAGQTIEKTAKGILKSSPEKRVIGFYSGNECTEITTDQLQQLTHVVFAYIEMNSDGSLEIKNDHINNRFLDFKNRSKSVSPAMISIGGEESSMSYFDMVLRKLEKSREGEFDGLKVMFSIGGQDNSQYFSTVLADENKKKWVLILEKFLKELKQRMNEENEKYVLSVTVPPAGISRYEDGFDLKEMVKHVDFSNVFTMDYYGPWPNQWGSPVGPTSPLYGGINEKKNFNVNYSMQYYKRETGEPSKLNIVIPFYVRNWKNVLEPVRPELEVYHNTELKNGAVEGNVYMSRWTVEHEKVNLSNIKWDEQTKCSYIYDPKEKEYLSLETERSIAAKCKYVNDMGFGGV</sequence>
<dbReference type="SMART" id="SM00636">
    <property type="entry name" value="Glyco_18"/>
    <property type="match status" value="1"/>
</dbReference>
<dbReference type="InterPro" id="IPR017853">
    <property type="entry name" value="GH"/>
</dbReference>
<dbReference type="Proteomes" id="UP000829354">
    <property type="component" value="Chromosome II"/>
</dbReference>
<dbReference type="Gene3D" id="3.20.20.80">
    <property type="entry name" value="Glycosidases"/>
    <property type="match status" value="3"/>
</dbReference>
<dbReference type="InterPro" id="IPR001223">
    <property type="entry name" value="Glyco_hydro18_cat"/>
</dbReference>
<evidence type="ECO:0000259" key="1">
    <source>
        <dbReference type="PROSITE" id="PS51910"/>
    </source>
</evidence>
<keyword evidence="3" id="KW-1185">Reference proteome</keyword>
<evidence type="ECO:0000313" key="3">
    <source>
        <dbReference type="Proteomes" id="UP000829354"/>
    </source>
</evidence>
<dbReference type="GO" id="GO:0008061">
    <property type="term" value="F:chitin binding"/>
    <property type="evidence" value="ECO:0007669"/>
    <property type="project" value="InterPro"/>
</dbReference>
<dbReference type="PANTHER" id="PTHR46073">
    <property type="entry name" value="CHITINASE"/>
    <property type="match status" value="1"/>
</dbReference>
<gene>
    <name evidence="2" type="ORF">L5515_014481</name>
</gene>
<dbReference type="PROSITE" id="PS51910">
    <property type="entry name" value="GH18_2"/>
    <property type="match status" value="2"/>
</dbReference>
<reference evidence="2 3" key="1">
    <citation type="submission" date="2022-04" db="EMBL/GenBank/DDBJ databases">
        <title>Chromosome-level reference genomes for two strains of Caenorhabditis briggsae: an improved platform for comparative genomics.</title>
        <authorList>
            <person name="Stevens L."/>
            <person name="Andersen E."/>
        </authorList>
    </citation>
    <scope>NUCLEOTIDE SEQUENCE [LARGE SCALE GENOMIC DNA]</scope>
    <source>
        <strain evidence="2">VX34</strain>
        <tissue evidence="2">Whole-organism</tissue>
    </source>
</reference>
<dbReference type="PANTHER" id="PTHR46073:SF7">
    <property type="entry name" value="GH18 DOMAIN-CONTAINING PROTEIN"/>
    <property type="match status" value="1"/>
</dbReference>
<dbReference type="AlphaFoldDB" id="A0AAE9EGB7"/>
<name>A0AAE9EGB7_CAEBR</name>
<organism evidence="2 3">
    <name type="scientific">Caenorhabditis briggsae</name>
    <dbReference type="NCBI Taxonomy" id="6238"/>
    <lineage>
        <taxon>Eukaryota</taxon>
        <taxon>Metazoa</taxon>
        <taxon>Ecdysozoa</taxon>
        <taxon>Nematoda</taxon>
        <taxon>Chromadorea</taxon>
        <taxon>Rhabditida</taxon>
        <taxon>Rhabditina</taxon>
        <taxon>Rhabditomorpha</taxon>
        <taxon>Rhabditoidea</taxon>
        <taxon>Rhabditidae</taxon>
        <taxon>Peloderinae</taxon>
        <taxon>Caenorhabditis</taxon>
    </lineage>
</organism>
<accession>A0AAE9EGB7</accession>
<protein>
    <recommendedName>
        <fullName evidence="1">GH18 domain-containing protein</fullName>
    </recommendedName>
</protein>
<dbReference type="InterPro" id="IPR011583">
    <property type="entry name" value="Chitinase_II/V-like_cat"/>
</dbReference>
<dbReference type="GO" id="GO:0005975">
    <property type="term" value="P:carbohydrate metabolic process"/>
    <property type="evidence" value="ECO:0007669"/>
    <property type="project" value="InterPro"/>
</dbReference>
<dbReference type="SUPFAM" id="SSF51445">
    <property type="entry name" value="(Trans)glycosidases"/>
    <property type="match status" value="2"/>
</dbReference>
<dbReference type="EMBL" id="CP092621">
    <property type="protein sequence ID" value="UMM18395.1"/>
    <property type="molecule type" value="Genomic_DNA"/>
</dbReference>
<feature type="domain" description="GH18" evidence="1">
    <location>
        <begin position="117"/>
        <end position="443"/>
    </location>
</feature>